<protein>
    <submittedName>
        <fullName evidence="3">Uncharacterized protein</fullName>
    </submittedName>
</protein>
<evidence type="ECO:0000256" key="1">
    <source>
        <dbReference type="SAM" id="MobiDB-lite"/>
    </source>
</evidence>
<dbReference type="AlphaFoldDB" id="A0A085N278"/>
<evidence type="ECO:0000313" key="2">
    <source>
        <dbReference type="EMBL" id="KFD57539.1"/>
    </source>
</evidence>
<sequence>MAKEDDDKEDEDDPMAMERRLDGSGAGCQREDSQVYLCRCLAGMEFAWTLIESCSMDTTGARLGEMPRQIG</sequence>
<dbReference type="EMBL" id="KL367571">
    <property type="protein sequence ID" value="KFD63574.1"/>
    <property type="molecule type" value="Genomic_DNA"/>
</dbReference>
<evidence type="ECO:0000313" key="3">
    <source>
        <dbReference type="EMBL" id="KFD63574.1"/>
    </source>
</evidence>
<dbReference type="Proteomes" id="UP000030764">
    <property type="component" value="Unassembled WGS sequence"/>
</dbReference>
<evidence type="ECO:0000313" key="4">
    <source>
        <dbReference type="Proteomes" id="UP000030764"/>
    </source>
</evidence>
<name>A0A085N278_9BILA</name>
<dbReference type="EMBL" id="KL363188">
    <property type="protein sequence ID" value="KFD57539.1"/>
    <property type="molecule type" value="Genomic_DNA"/>
</dbReference>
<feature type="compositionally biased region" description="Acidic residues" evidence="1">
    <location>
        <begin position="1"/>
        <end position="15"/>
    </location>
</feature>
<reference evidence="3 4" key="1">
    <citation type="journal article" date="2014" name="Nat. Genet.">
        <title>Genome and transcriptome of the porcine whipworm Trichuris suis.</title>
        <authorList>
            <person name="Jex A.R."/>
            <person name="Nejsum P."/>
            <person name="Schwarz E.M."/>
            <person name="Hu L."/>
            <person name="Young N.D."/>
            <person name="Hall R.S."/>
            <person name="Korhonen P.K."/>
            <person name="Liao S."/>
            <person name="Thamsborg S."/>
            <person name="Xia J."/>
            <person name="Xu P."/>
            <person name="Wang S."/>
            <person name="Scheerlinck J.P."/>
            <person name="Hofmann A."/>
            <person name="Sternberg P.W."/>
            <person name="Wang J."/>
            <person name="Gasser R.B."/>
        </authorList>
    </citation>
    <scope>NUCLEOTIDE SEQUENCE [LARGE SCALE GENOMIC DNA]</scope>
    <source>
        <strain evidence="3">DCEP-RM93F</strain>
        <strain evidence="2">DCEP-RM93M</strain>
    </source>
</reference>
<keyword evidence="4" id="KW-1185">Reference proteome</keyword>
<organism evidence="3">
    <name type="scientific">Trichuris suis</name>
    <name type="common">pig whipworm</name>
    <dbReference type="NCBI Taxonomy" id="68888"/>
    <lineage>
        <taxon>Eukaryota</taxon>
        <taxon>Metazoa</taxon>
        <taxon>Ecdysozoa</taxon>
        <taxon>Nematoda</taxon>
        <taxon>Enoplea</taxon>
        <taxon>Dorylaimia</taxon>
        <taxon>Trichinellida</taxon>
        <taxon>Trichuridae</taxon>
        <taxon>Trichuris</taxon>
    </lineage>
</organism>
<feature type="region of interest" description="Disordered" evidence="1">
    <location>
        <begin position="1"/>
        <end position="29"/>
    </location>
</feature>
<accession>A0A085N278</accession>
<proteinExistence type="predicted"/>
<gene>
    <name evidence="2" type="ORF">M513_01642</name>
    <name evidence="3" type="ORF">M514_01642</name>
</gene>
<dbReference type="Proteomes" id="UP000030758">
    <property type="component" value="Unassembled WGS sequence"/>
</dbReference>